<sequence length="223" mass="23635">MPDDATRRRRASCVKRRVIPGHSHRYLGVTDALRSDESYAGVYPARPVEPKVWIMSSQYPGAPGTAPSNQPPAGLGYAAPARNSFGFDTKNLAVRLKDVSGVPQQLVYSYWLWVAGAALGVLLSIINVFILTASLGSYAGIAIGASIGGIIWSIIWAAVVIFIAIRLKEGSRWARIVLSILGALAAIGLIVGLVGLSITAIGSAVTVAAAVLMWLPESQKHFV</sequence>
<proteinExistence type="predicted"/>
<gene>
    <name evidence="2" type="ORF">SAMN04489745_0989</name>
</gene>
<feature type="transmembrane region" description="Helical" evidence="1">
    <location>
        <begin position="172"/>
        <end position="191"/>
    </location>
</feature>
<keyword evidence="3" id="KW-1185">Reference proteome</keyword>
<dbReference type="EMBL" id="FNSN01000003">
    <property type="protein sequence ID" value="SEB69481.1"/>
    <property type="molecule type" value="Genomic_DNA"/>
</dbReference>
<organism evidence="2 3">
    <name type="scientific">Arthrobacter woluwensis</name>
    <dbReference type="NCBI Taxonomy" id="156980"/>
    <lineage>
        <taxon>Bacteria</taxon>
        <taxon>Bacillati</taxon>
        <taxon>Actinomycetota</taxon>
        <taxon>Actinomycetes</taxon>
        <taxon>Micrococcales</taxon>
        <taxon>Micrococcaceae</taxon>
        <taxon>Arthrobacter</taxon>
    </lineage>
</organism>
<feature type="transmembrane region" description="Helical" evidence="1">
    <location>
        <begin position="138"/>
        <end position="165"/>
    </location>
</feature>
<keyword evidence="1" id="KW-1133">Transmembrane helix</keyword>
<feature type="transmembrane region" description="Helical" evidence="1">
    <location>
        <begin position="110"/>
        <end position="132"/>
    </location>
</feature>
<reference evidence="2 3" key="1">
    <citation type="submission" date="2016-10" db="EMBL/GenBank/DDBJ databases">
        <authorList>
            <person name="de Groot N.N."/>
        </authorList>
    </citation>
    <scope>NUCLEOTIDE SEQUENCE [LARGE SCALE GENOMIC DNA]</scope>
    <source>
        <strain evidence="2 3">DSM 10495</strain>
    </source>
</reference>
<protein>
    <submittedName>
        <fullName evidence="2">Uncharacterized protein</fullName>
    </submittedName>
</protein>
<dbReference type="AlphaFoldDB" id="A0A1H4LFI5"/>
<name>A0A1H4LFI5_9MICC</name>
<evidence type="ECO:0000313" key="2">
    <source>
        <dbReference type="EMBL" id="SEB69481.1"/>
    </source>
</evidence>
<dbReference type="Proteomes" id="UP000182652">
    <property type="component" value="Unassembled WGS sequence"/>
</dbReference>
<keyword evidence="1" id="KW-0812">Transmembrane</keyword>
<dbReference type="STRING" id="156980.SAMN04489745_0989"/>
<evidence type="ECO:0000256" key="1">
    <source>
        <dbReference type="SAM" id="Phobius"/>
    </source>
</evidence>
<keyword evidence="1" id="KW-0472">Membrane</keyword>
<evidence type="ECO:0000313" key="3">
    <source>
        <dbReference type="Proteomes" id="UP000182652"/>
    </source>
</evidence>
<accession>A0A1H4LFI5</accession>